<keyword evidence="2" id="KW-0732">Signal</keyword>
<organism evidence="3 4">
    <name type="scientific">Serratia proteamaculans</name>
    <dbReference type="NCBI Taxonomy" id="28151"/>
    <lineage>
        <taxon>Bacteria</taxon>
        <taxon>Pseudomonadati</taxon>
        <taxon>Pseudomonadota</taxon>
        <taxon>Gammaproteobacteria</taxon>
        <taxon>Enterobacterales</taxon>
        <taxon>Yersiniaceae</taxon>
        <taxon>Serratia</taxon>
    </lineage>
</organism>
<proteinExistence type="predicted"/>
<feature type="compositionally biased region" description="Basic and acidic residues" evidence="1">
    <location>
        <begin position="71"/>
        <end position="87"/>
    </location>
</feature>
<dbReference type="Proteomes" id="UP000596176">
    <property type="component" value="Chromosome"/>
</dbReference>
<sequence>MLKPLRHRLFALLAALMFVGCLHNASVDESRMSQTLQPALSSLSRNMQDIREMLARAAGEEKEDQLNDGSLRIEARASGDDEPEEKR</sequence>
<evidence type="ECO:0000256" key="1">
    <source>
        <dbReference type="SAM" id="MobiDB-lite"/>
    </source>
</evidence>
<gene>
    <name evidence="3" type="ORF">JKX24_05010</name>
</gene>
<accession>A0A7U0RPQ8</accession>
<feature type="region of interest" description="Disordered" evidence="1">
    <location>
        <begin position="57"/>
        <end position="87"/>
    </location>
</feature>
<protein>
    <recommendedName>
        <fullName evidence="5">Lipoprotein</fullName>
    </recommendedName>
</protein>
<evidence type="ECO:0008006" key="5">
    <source>
        <dbReference type="Google" id="ProtNLM"/>
    </source>
</evidence>
<dbReference type="AlphaFoldDB" id="A0A7U0RPQ8"/>
<evidence type="ECO:0000313" key="4">
    <source>
        <dbReference type="Proteomes" id="UP000596176"/>
    </source>
</evidence>
<reference evidence="3 4" key="1">
    <citation type="submission" date="2021-01" db="EMBL/GenBank/DDBJ databases">
        <title>Chromosome sequence of Serratia proteamaculans strain 94 rif-r, isolated from spoiled beef.</title>
        <authorList>
            <person name="Zaytseva Y.V."/>
            <person name="Iablokov S.N."/>
            <person name="Klyukina A."/>
        </authorList>
    </citation>
    <scope>NUCLEOTIDE SEQUENCE [LARGE SCALE GENOMIC DNA]</scope>
    <source>
        <strain evidence="3 4">94 rif-r</strain>
    </source>
</reference>
<feature type="signal peptide" evidence="2">
    <location>
        <begin position="1"/>
        <end position="25"/>
    </location>
</feature>
<name>A0A7U0RPQ8_SERPR</name>
<evidence type="ECO:0000313" key="3">
    <source>
        <dbReference type="EMBL" id="QQX54380.1"/>
    </source>
</evidence>
<dbReference type="EMBL" id="CP068391">
    <property type="protein sequence ID" value="QQX54380.1"/>
    <property type="molecule type" value="Genomic_DNA"/>
</dbReference>
<dbReference type="PROSITE" id="PS51257">
    <property type="entry name" value="PROKAR_LIPOPROTEIN"/>
    <property type="match status" value="1"/>
</dbReference>
<feature type="chain" id="PRO_5031154100" description="Lipoprotein" evidence="2">
    <location>
        <begin position="26"/>
        <end position="87"/>
    </location>
</feature>
<evidence type="ECO:0000256" key="2">
    <source>
        <dbReference type="SAM" id="SignalP"/>
    </source>
</evidence>
<dbReference type="RefSeq" id="WP_207976279.1">
    <property type="nucleotide sequence ID" value="NZ_CP068391.1"/>
</dbReference>